<dbReference type="EnsemblPlants" id="OPUNC05G02130.1">
    <property type="protein sequence ID" value="OPUNC05G02130.1"/>
    <property type="gene ID" value="OPUNC05G02130"/>
</dbReference>
<evidence type="ECO:0000313" key="2">
    <source>
        <dbReference type="EnsemblPlants" id="OPUNC05G02130.1"/>
    </source>
</evidence>
<dbReference type="Gramene" id="OPUNC05G02130.1">
    <property type="protein sequence ID" value="OPUNC05G02130.1"/>
    <property type="gene ID" value="OPUNC05G02130"/>
</dbReference>
<evidence type="ECO:0000313" key="3">
    <source>
        <dbReference type="Proteomes" id="UP000026962"/>
    </source>
</evidence>
<proteinExistence type="predicted"/>
<feature type="region of interest" description="Disordered" evidence="1">
    <location>
        <begin position="1"/>
        <end position="44"/>
    </location>
</feature>
<dbReference type="AlphaFoldDB" id="A0A0E0KY56"/>
<feature type="compositionally biased region" description="Basic residues" evidence="1">
    <location>
        <begin position="112"/>
        <end position="128"/>
    </location>
</feature>
<feature type="compositionally biased region" description="Basic and acidic residues" evidence="1">
    <location>
        <begin position="156"/>
        <end position="175"/>
    </location>
</feature>
<organism evidence="2">
    <name type="scientific">Oryza punctata</name>
    <name type="common">Red rice</name>
    <dbReference type="NCBI Taxonomy" id="4537"/>
    <lineage>
        <taxon>Eukaryota</taxon>
        <taxon>Viridiplantae</taxon>
        <taxon>Streptophyta</taxon>
        <taxon>Embryophyta</taxon>
        <taxon>Tracheophyta</taxon>
        <taxon>Spermatophyta</taxon>
        <taxon>Magnoliopsida</taxon>
        <taxon>Liliopsida</taxon>
        <taxon>Poales</taxon>
        <taxon>Poaceae</taxon>
        <taxon>BOP clade</taxon>
        <taxon>Oryzoideae</taxon>
        <taxon>Oryzeae</taxon>
        <taxon>Oryzinae</taxon>
        <taxon>Oryza</taxon>
    </lineage>
</organism>
<accession>A0A0E0KY56</accession>
<evidence type="ECO:0000256" key="1">
    <source>
        <dbReference type="SAM" id="MobiDB-lite"/>
    </source>
</evidence>
<reference evidence="2" key="1">
    <citation type="submission" date="2015-04" db="UniProtKB">
        <authorList>
            <consortium name="EnsemblPlants"/>
        </authorList>
    </citation>
    <scope>IDENTIFICATION</scope>
</reference>
<reference evidence="2" key="2">
    <citation type="submission" date="2018-05" db="EMBL/GenBank/DDBJ databases">
        <title>OpunRS2 (Oryza punctata Reference Sequence Version 2).</title>
        <authorList>
            <person name="Zhang J."/>
            <person name="Kudrna D."/>
            <person name="Lee S."/>
            <person name="Talag J."/>
            <person name="Welchert J."/>
            <person name="Wing R.A."/>
        </authorList>
    </citation>
    <scope>NUCLEOTIDE SEQUENCE [LARGE SCALE GENOMIC DNA]</scope>
</reference>
<keyword evidence="3" id="KW-1185">Reference proteome</keyword>
<feature type="compositionally biased region" description="Basic and acidic residues" evidence="1">
    <location>
        <begin position="22"/>
        <end position="36"/>
    </location>
</feature>
<dbReference type="HOGENOM" id="CLU_067211_0_0_1"/>
<feature type="compositionally biased region" description="Polar residues" evidence="1">
    <location>
        <begin position="132"/>
        <end position="155"/>
    </location>
</feature>
<dbReference type="Proteomes" id="UP000026962">
    <property type="component" value="Chromosome 5"/>
</dbReference>
<name>A0A0E0KY56_ORYPU</name>
<feature type="compositionally biased region" description="Polar residues" evidence="1">
    <location>
        <begin position="1"/>
        <end position="21"/>
    </location>
</feature>
<feature type="region of interest" description="Disordered" evidence="1">
    <location>
        <begin position="112"/>
        <end position="175"/>
    </location>
</feature>
<protein>
    <submittedName>
        <fullName evidence="2">Uncharacterized protein</fullName>
    </submittedName>
</protein>
<sequence>MSFLSGFTKSTAIRAQNTSTEVQRKKEETNAKQREYRAKKKAESNQVISPFMFTSPSPISHIELLAREKKDEKNRKLREWRARSKAESVLVRDVPSDNIRQDLTQTKLLAKKKREKKKRQLREWRAKRKAESNSNQDCVPSSTIIEQSPSCQTQLSEKEDDKQSEISSIEKKREQKAKYMREWHARKKAKLSNVDGGSVAPSTPAIGASSAIQEGTLHGMTCSTILGDADVSDKENLNLDGWLHRNDTYRCRFNARKASSLHQEGDRSIIGENI</sequence>